<dbReference type="Proteomes" id="UP001174909">
    <property type="component" value="Unassembled WGS sequence"/>
</dbReference>
<evidence type="ECO:0000256" key="6">
    <source>
        <dbReference type="ARBA" id="ARBA00022840"/>
    </source>
</evidence>
<comment type="caution">
    <text evidence="10">The sequence shown here is derived from an EMBL/GenBank/DDBJ whole genome shotgun (WGS) entry which is preliminary data.</text>
</comment>
<dbReference type="InterPro" id="IPR011604">
    <property type="entry name" value="PDDEXK-like_dom_sf"/>
</dbReference>
<evidence type="ECO:0000256" key="1">
    <source>
        <dbReference type="ARBA" id="ARBA00022722"/>
    </source>
</evidence>
<keyword evidence="11" id="KW-1185">Reference proteome</keyword>
<keyword evidence="5" id="KW-0269">Exonuclease</keyword>
<keyword evidence="4" id="KW-0378">Hydrolase</keyword>
<keyword evidence="8" id="KW-0234">DNA repair</keyword>
<evidence type="ECO:0000259" key="9">
    <source>
        <dbReference type="Pfam" id="PF12705"/>
    </source>
</evidence>
<dbReference type="InterPro" id="IPR038726">
    <property type="entry name" value="PDDEXK_AddAB-type"/>
</dbReference>
<evidence type="ECO:0000256" key="2">
    <source>
        <dbReference type="ARBA" id="ARBA00022741"/>
    </source>
</evidence>
<evidence type="ECO:0000256" key="3">
    <source>
        <dbReference type="ARBA" id="ARBA00022763"/>
    </source>
</evidence>
<dbReference type="PANTHER" id="PTHR30591">
    <property type="entry name" value="RECBCD ENZYME SUBUNIT RECC"/>
    <property type="match status" value="1"/>
</dbReference>
<keyword evidence="2" id="KW-0547">Nucleotide-binding</keyword>
<dbReference type="InterPro" id="IPR027417">
    <property type="entry name" value="P-loop_NTPase"/>
</dbReference>
<evidence type="ECO:0000256" key="5">
    <source>
        <dbReference type="ARBA" id="ARBA00022839"/>
    </source>
</evidence>
<accession>A0AA35X7K7</accession>
<dbReference type="SUPFAM" id="SSF52980">
    <property type="entry name" value="Restriction endonuclease-like"/>
    <property type="match status" value="1"/>
</dbReference>
<dbReference type="InterPro" id="IPR011335">
    <property type="entry name" value="Restrct_endonuc-II-like"/>
</dbReference>
<dbReference type="SUPFAM" id="SSF52540">
    <property type="entry name" value="P-loop containing nucleoside triphosphate hydrolases"/>
    <property type="match status" value="1"/>
</dbReference>
<dbReference type="Pfam" id="PF12705">
    <property type="entry name" value="PDDEXK_1"/>
    <property type="match status" value="1"/>
</dbReference>
<name>A0AA35X7K7_GEOBA</name>
<dbReference type="GO" id="GO:0004527">
    <property type="term" value="F:exonuclease activity"/>
    <property type="evidence" value="ECO:0007669"/>
    <property type="project" value="UniProtKB-KW"/>
</dbReference>
<dbReference type="Gene3D" id="3.90.320.10">
    <property type="match status" value="1"/>
</dbReference>
<evidence type="ECO:0000256" key="8">
    <source>
        <dbReference type="ARBA" id="ARBA00023204"/>
    </source>
</evidence>
<evidence type="ECO:0000313" key="10">
    <source>
        <dbReference type="EMBL" id="CAI8041140.1"/>
    </source>
</evidence>
<dbReference type="GO" id="GO:0005524">
    <property type="term" value="F:ATP binding"/>
    <property type="evidence" value="ECO:0007669"/>
    <property type="project" value="UniProtKB-KW"/>
</dbReference>
<dbReference type="GO" id="GO:0006281">
    <property type="term" value="P:DNA repair"/>
    <property type="evidence" value="ECO:0007669"/>
    <property type="project" value="UniProtKB-KW"/>
</dbReference>
<dbReference type="AlphaFoldDB" id="A0AA35X7K7"/>
<dbReference type="PANTHER" id="PTHR30591:SF1">
    <property type="entry name" value="RECBCD ENZYME SUBUNIT RECC"/>
    <property type="match status" value="1"/>
</dbReference>
<dbReference type="EMBL" id="CASHTH010003165">
    <property type="protein sequence ID" value="CAI8041140.1"/>
    <property type="molecule type" value="Genomic_DNA"/>
</dbReference>
<evidence type="ECO:0000313" key="11">
    <source>
        <dbReference type="Proteomes" id="UP001174909"/>
    </source>
</evidence>
<keyword evidence="10" id="KW-0347">Helicase</keyword>
<protein>
    <submittedName>
        <fullName evidence="10">ATP-dependent helicase/deoxyribonuclease subunit B</fullName>
    </submittedName>
</protein>
<dbReference type="GO" id="GO:0006310">
    <property type="term" value="P:DNA recombination"/>
    <property type="evidence" value="ECO:0007669"/>
    <property type="project" value="TreeGrafter"/>
</dbReference>
<keyword evidence="3" id="KW-0227">DNA damage</keyword>
<evidence type="ECO:0000256" key="4">
    <source>
        <dbReference type="ARBA" id="ARBA00022801"/>
    </source>
</evidence>
<dbReference type="Gene3D" id="3.40.50.300">
    <property type="entry name" value="P-loop containing nucleotide triphosphate hydrolases"/>
    <property type="match status" value="2"/>
</dbReference>
<organism evidence="10 11">
    <name type="scientific">Geodia barretti</name>
    <name type="common">Barrett's horny sponge</name>
    <dbReference type="NCBI Taxonomy" id="519541"/>
    <lineage>
        <taxon>Eukaryota</taxon>
        <taxon>Metazoa</taxon>
        <taxon>Porifera</taxon>
        <taxon>Demospongiae</taxon>
        <taxon>Heteroscleromorpha</taxon>
        <taxon>Tetractinellida</taxon>
        <taxon>Astrophorina</taxon>
        <taxon>Geodiidae</taxon>
        <taxon>Geodia</taxon>
    </lineage>
</organism>
<sequence length="1011" mass="116313">MRDIENILKTRIQNDKANTFAIIVPTDSARLKRQRELVGYHPNRAVADLRVYTLGSLIQRLYDQVRPSRQYISQGLQNLWLHEIVDPQSDNSDTYRYEAFRPSQDLSVPDSTLSLVVDTINHLRERGETALNIVADNPTKVDLVHIYENYEAKLADQWIDEQGKHLHLANNFNSEFMRNAFPQVNLVVVEGFTVLSKADIKILTGIAGMPNIEMWFRTDYVEGNENLYRNIADLVRQFEAVGVNIDADYEREPELHQHFAKNLFRAEAEEVNLNHDPETAVQIKVLKPADRSEEVEQIAHLIQKHVSDDNCKLKDICVAYYNIGQYQQRIAETFPAYGIPYSLVEIAPLTRSEVVKAIFSRLSSRQVPLEGDYFSDVEPALHTRLFHPDAFQRYVDDLLKKGRVIQHILNPMLRKNREVVEGEIEAYRQFNRIVKELCSVLKSDGVESCSLDDYIEKLHHIAKHTNYQNRPATKAETVRIVQLGELRSLEFDVVFLGDFVEGRFPANYQPDPLLPEIPYRNEEEQLHDSRFMFYRVLKSFRKVLYLLTPKRERAADLIPSPFLGQLKALADVQEIEIADPTQGSTSGFLSTYSNHVWTSPVPSNESFPAEIAEMRPLINHVVKVEKSRENTHDHLDYEGVLTIETLSAVNRRRLESRREHIYSVTELEIYARCPFQYFINNVLKFRVKEDETEDELSGLEKGSLLHDVLFEFYNNRRNQKRLPIGQCNEEAFKEAKAQLNELLDSNAEKKRNRRKEKLIGENNLFWETDIEKLRIALHKWLAAERTYGLPVTPRYFEVSFGQERELRYPELSCREPITIGDVRMTGKIDRIDIGNGTFNIVDYKTGSSTVRMPEILSGRSLQLPIYLQTAKKLLEMHGGIGLEPAAGLYYKVRLDQFNAELGIGTESQNGDAYSGYNGTDWRPVSSRNGQLLADETFDARLARVSGYVQHYVDSISKGTFPLITRVETFVDSEEEGDTPITPKNKTEPCNYCSYKRVCRVGAISEVTQSDD</sequence>
<gene>
    <name evidence="10" type="ORF">GBAR_LOCUS22866</name>
</gene>
<dbReference type="GO" id="GO:0004386">
    <property type="term" value="F:helicase activity"/>
    <property type="evidence" value="ECO:0007669"/>
    <property type="project" value="UniProtKB-KW"/>
</dbReference>
<dbReference type="GO" id="GO:0003677">
    <property type="term" value="F:DNA binding"/>
    <property type="evidence" value="ECO:0007669"/>
    <property type="project" value="UniProtKB-KW"/>
</dbReference>
<evidence type="ECO:0000256" key="7">
    <source>
        <dbReference type="ARBA" id="ARBA00023125"/>
    </source>
</evidence>
<feature type="domain" description="PD-(D/E)XK endonuclease-like" evidence="9">
    <location>
        <begin position="663"/>
        <end position="999"/>
    </location>
</feature>
<reference evidence="10" key="1">
    <citation type="submission" date="2023-03" db="EMBL/GenBank/DDBJ databases">
        <authorList>
            <person name="Steffen K."/>
            <person name="Cardenas P."/>
        </authorList>
    </citation>
    <scope>NUCLEOTIDE SEQUENCE</scope>
</reference>
<keyword evidence="7" id="KW-0238">DNA-binding</keyword>
<keyword evidence="6" id="KW-0067">ATP-binding</keyword>
<keyword evidence="1" id="KW-0540">Nuclease</keyword>
<proteinExistence type="predicted"/>